<dbReference type="PROSITE" id="PS50940">
    <property type="entry name" value="CHIT_BIND_II"/>
    <property type="match status" value="3"/>
</dbReference>
<reference evidence="4" key="1">
    <citation type="journal article" date="2021" name="Sci. Adv.">
        <title>The American lobster genome reveals insights on longevity, neural, and immune adaptations.</title>
        <authorList>
            <person name="Polinski J.M."/>
            <person name="Zimin A.V."/>
            <person name="Clark K.F."/>
            <person name="Kohn A.B."/>
            <person name="Sadowski N."/>
            <person name="Timp W."/>
            <person name="Ptitsyn A."/>
            <person name="Khanna P."/>
            <person name="Romanova D.Y."/>
            <person name="Williams P."/>
            <person name="Greenwood S.J."/>
            <person name="Moroz L.L."/>
            <person name="Walt D.R."/>
            <person name="Bodnar A.G."/>
        </authorList>
    </citation>
    <scope>NUCLEOTIDE SEQUENCE</scope>
    <source>
        <strain evidence="4">GMGI-L3</strain>
    </source>
</reference>
<feature type="domain" description="Chitin-binding type-2" evidence="2">
    <location>
        <begin position="199"/>
        <end position="252"/>
    </location>
</feature>
<dbReference type="Gene3D" id="2.170.140.10">
    <property type="entry name" value="Chitin binding domain"/>
    <property type="match status" value="1"/>
</dbReference>
<dbReference type="SUPFAM" id="SSF57625">
    <property type="entry name" value="Invertebrate chitin-binding proteins"/>
    <property type="match status" value="2"/>
</dbReference>
<feature type="domain" description="Chitin-binding type-2" evidence="2">
    <location>
        <begin position="137"/>
        <end position="193"/>
    </location>
</feature>
<dbReference type="InterPro" id="IPR002557">
    <property type="entry name" value="Chitin-bd_dom"/>
</dbReference>
<feature type="domain" description="4Fe-4S ferredoxin-type" evidence="3">
    <location>
        <begin position="120"/>
        <end position="151"/>
    </location>
</feature>
<dbReference type="InterPro" id="IPR017896">
    <property type="entry name" value="4Fe4S_Fe-S-bd"/>
</dbReference>
<feature type="domain" description="Chitin-binding type-2" evidence="2">
    <location>
        <begin position="61"/>
        <end position="131"/>
    </location>
</feature>
<dbReference type="GO" id="GO:0005576">
    <property type="term" value="C:extracellular region"/>
    <property type="evidence" value="ECO:0007669"/>
    <property type="project" value="InterPro"/>
</dbReference>
<name>A0A8J5JVU1_HOMAM</name>
<protein>
    <submittedName>
        <fullName evidence="4">Putative Chitin binding Peritrophin-A domain-containing protein 27</fullName>
    </submittedName>
</protein>
<feature type="transmembrane region" description="Helical" evidence="1">
    <location>
        <begin position="35"/>
        <end position="53"/>
    </location>
</feature>
<dbReference type="AlphaFoldDB" id="A0A8J5JVU1"/>
<organism evidence="4 5">
    <name type="scientific">Homarus americanus</name>
    <name type="common">American lobster</name>
    <dbReference type="NCBI Taxonomy" id="6706"/>
    <lineage>
        <taxon>Eukaryota</taxon>
        <taxon>Metazoa</taxon>
        <taxon>Ecdysozoa</taxon>
        <taxon>Arthropoda</taxon>
        <taxon>Crustacea</taxon>
        <taxon>Multicrustacea</taxon>
        <taxon>Malacostraca</taxon>
        <taxon>Eumalacostraca</taxon>
        <taxon>Eucarida</taxon>
        <taxon>Decapoda</taxon>
        <taxon>Pleocyemata</taxon>
        <taxon>Astacidea</taxon>
        <taxon>Nephropoidea</taxon>
        <taxon>Nephropidae</taxon>
        <taxon>Homarus</taxon>
    </lineage>
</organism>
<evidence type="ECO:0000259" key="3">
    <source>
        <dbReference type="PROSITE" id="PS51379"/>
    </source>
</evidence>
<evidence type="ECO:0000259" key="2">
    <source>
        <dbReference type="PROSITE" id="PS50940"/>
    </source>
</evidence>
<evidence type="ECO:0000313" key="5">
    <source>
        <dbReference type="Proteomes" id="UP000747542"/>
    </source>
</evidence>
<evidence type="ECO:0000313" key="4">
    <source>
        <dbReference type="EMBL" id="KAG7162058.1"/>
    </source>
</evidence>
<comment type="caution">
    <text evidence="4">The sequence shown here is derived from an EMBL/GenBank/DDBJ whole genome shotgun (WGS) entry which is preliminary data.</text>
</comment>
<dbReference type="InterPro" id="IPR036508">
    <property type="entry name" value="Chitin-bd_dom_sf"/>
</dbReference>
<dbReference type="Proteomes" id="UP000747542">
    <property type="component" value="Unassembled WGS sequence"/>
</dbReference>
<dbReference type="Pfam" id="PF01607">
    <property type="entry name" value="CBM_14"/>
    <property type="match status" value="2"/>
</dbReference>
<keyword evidence="5" id="KW-1185">Reference proteome</keyword>
<sequence>MGGVPRQREIREIWGVGNGRDGGVGNKGAFSWHQAFTNAMFLVATFLLMILLVRGSLQVCAPDCTGVDPGFSVKDPTDCTKYYICLDTSGDGKLVASSESLSCPDGQFFLDEHTIPRCTPLPEFLPNTCKSMCNPCVPNCPAVGALEPHPINCSRYYVCLEDNHVIEESCPPHKGHFDYKFGECTADNTVCYNYCDPCVPHCTTVDQRVEDPYDCTKFHLCIMGGLANFKCPHHQVYNRYAGLCEENVYCLPTC</sequence>
<dbReference type="EMBL" id="JAHLQT010028090">
    <property type="protein sequence ID" value="KAG7162058.1"/>
    <property type="molecule type" value="Genomic_DNA"/>
</dbReference>
<keyword evidence="1" id="KW-1133">Transmembrane helix</keyword>
<accession>A0A8J5JVU1</accession>
<dbReference type="PROSITE" id="PS51379">
    <property type="entry name" value="4FE4S_FER_2"/>
    <property type="match status" value="1"/>
</dbReference>
<dbReference type="SMART" id="SM00494">
    <property type="entry name" value="ChtBD2"/>
    <property type="match status" value="3"/>
</dbReference>
<evidence type="ECO:0000256" key="1">
    <source>
        <dbReference type="SAM" id="Phobius"/>
    </source>
</evidence>
<dbReference type="GO" id="GO:0008061">
    <property type="term" value="F:chitin binding"/>
    <property type="evidence" value="ECO:0007669"/>
    <property type="project" value="InterPro"/>
</dbReference>
<gene>
    <name evidence="4" type="ORF">Hamer_G023260</name>
</gene>
<proteinExistence type="predicted"/>
<keyword evidence="1" id="KW-0812">Transmembrane</keyword>
<keyword evidence="1" id="KW-0472">Membrane</keyword>